<dbReference type="InterPro" id="IPR027994">
    <property type="entry name" value="WxL_dom"/>
</dbReference>
<evidence type="ECO:0000256" key="1">
    <source>
        <dbReference type="SAM" id="SignalP"/>
    </source>
</evidence>
<name>A0A4R9BF91_9MICO</name>
<proteinExistence type="predicted"/>
<dbReference type="AlphaFoldDB" id="A0A4R9BF91"/>
<feature type="domain" description="WxL" evidence="2">
    <location>
        <begin position="55"/>
        <end position="189"/>
    </location>
</feature>
<gene>
    <name evidence="3" type="ORF">E3T48_02205</name>
</gene>
<dbReference type="Pfam" id="PF13731">
    <property type="entry name" value="WxL"/>
    <property type="match status" value="1"/>
</dbReference>
<dbReference type="OrthoDB" id="5125776at2"/>
<dbReference type="Proteomes" id="UP000298313">
    <property type="component" value="Unassembled WGS sequence"/>
</dbReference>
<evidence type="ECO:0000259" key="2">
    <source>
        <dbReference type="Pfam" id="PF13731"/>
    </source>
</evidence>
<feature type="chain" id="PRO_5020922153" description="WxL domain-containing protein" evidence="1">
    <location>
        <begin position="28"/>
        <end position="191"/>
    </location>
</feature>
<accession>A0A4R9BF91</accession>
<comment type="caution">
    <text evidence="3">The sequence shown here is derived from an EMBL/GenBank/DDBJ whole genome shotgun (WGS) entry which is preliminary data.</text>
</comment>
<keyword evidence="4" id="KW-1185">Reference proteome</keyword>
<sequence length="191" mass="18621">MRKISKVAGVVAAAALLLTVGLSPAMADVVNSTISGGALTSTTAGATLSGVTLDGTNTQAATGSSTQWSIKDARGTGAAWTLSVSATVPTSAAGTTELVARTLPGGNLTITPGTITAGAGADAATGITAPALTILETSQALVAATATHKGTYTLTPSFSLAIPANTFRSNYAVGSSGALNPYTTTLTYTIA</sequence>
<dbReference type="EMBL" id="SOHH01000025">
    <property type="protein sequence ID" value="TFD82497.1"/>
    <property type="molecule type" value="Genomic_DNA"/>
</dbReference>
<evidence type="ECO:0000313" key="3">
    <source>
        <dbReference type="EMBL" id="TFD82497.1"/>
    </source>
</evidence>
<organism evidence="3 4">
    <name type="scientific">Cryobacterium fucosi</name>
    <dbReference type="NCBI Taxonomy" id="1259157"/>
    <lineage>
        <taxon>Bacteria</taxon>
        <taxon>Bacillati</taxon>
        <taxon>Actinomycetota</taxon>
        <taxon>Actinomycetes</taxon>
        <taxon>Micrococcales</taxon>
        <taxon>Microbacteriaceae</taxon>
        <taxon>Cryobacterium</taxon>
    </lineage>
</organism>
<protein>
    <recommendedName>
        <fullName evidence="2">WxL domain-containing protein</fullName>
    </recommendedName>
</protein>
<keyword evidence="1" id="KW-0732">Signal</keyword>
<evidence type="ECO:0000313" key="4">
    <source>
        <dbReference type="Proteomes" id="UP000298313"/>
    </source>
</evidence>
<feature type="signal peptide" evidence="1">
    <location>
        <begin position="1"/>
        <end position="27"/>
    </location>
</feature>
<reference evidence="3 4" key="1">
    <citation type="submission" date="2019-03" db="EMBL/GenBank/DDBJ databases">
        <title>Genomics of glacier-inhabiting Cryobacterium strains.</title>
        <authorList>
            <person name="Liu Q."/>
            <person name="Xin Y.-H."/>
        </authorList>
    </citation>
    <scope>NUCLEOTIDE SEQUENCE [LARGE SCALE GENOMIC DNA]</scope>
    <source>
        <strain evidence="3 4">Hh4</strain>
    </source>
</reference>